<dbReference type="InterPro" id="IPR011009">
    <property type="entry name" value="Kinase-like_dom_sf"/>
</dbReference>
<keyword evidence="3" id="KW-1185">Reference proteome</keyword>
<feature type="domain" description="Aminoglycoside phosphotransferase" evidence="1">
    <location>
        <begin position="45"/>
        <end position="218"/>
    </location>
</feature>
<dbReference type="InterPro" id="IPR002575">
    <property type="entry name" value="Aminoglycoside_PTrfase"/>
</dbReference>
<dbReference type="Pfam" id="PF01636">
    <property type="entry name" value="APH"/>
    <property type="match status" value="1"/>
</dbReference>
<evidence type="ECO:0000313" key="2">
    <source>
        <dbReference type="EMBL" id="PTE18038.1"/>
    </source>
</evidence>
<dbReference type="OrthoDB" id="6713140at2"/>
<protein>
    <recommendedName>
        <fullName evidence="1">Aminoglycoside phosphotransferase domain-containing protein</fullName>
    </recommendedName>
</protein>
<proteinExistence type="predicted"/>
<sequence length="322" mass="35082">MKFRRDQDAAAQTAAVAALQALAATQPELAGLRRPAVRKLAPDREVYLARLDRRRVVLKRFIGPQASQTVTETARELAFLARTMASGPYQVNLCLLALPEAGLVVLSEAPGLRLEAAISAASPALRARLMRQAGDWLGQYTNGRRRTAEFAPRFWMQRLNGHHAEGLPPARLQVMAPLKAHLDAQVPALLRHPVLQGATHGDFTGGNLHYHKGTIYGVDIQGETWMALANDVSRFLVGQALHNSDPAVPRHHGIAAPDWQAFLSSGLIPEAEQDTVLRFFIGHQIWWRLAEPALAAQKAARLIGVAQSYLETPPVAATGKTG</sequence>
<evidence type="ECO:0000313" key="3">
    <source>
        <dbReference type="Proteomes" id="UP000241899"/>
    </source>
</evidence>
<accession>A0A2T4JJI4</accession>
<organism evidence="2 3">
    <name type="scientific">Phaeovulum veldkampii DSM 11550</name>
    <dbReference type="NCBI Taxonomy" id="1185920"/>
    <lineage>
        <taxon>Bacteria</taxon>
        <taxon>Pseudomonadati</taxon>
        <taxon>Pseudomonadota</taxon>
        <taxon>Alphaproteobacteria</taxon>
        <taxon>Rhodobacterales</taxon>
        <taxon>Paracoccaceae</taxon>
        <taxon>Phaeovulum</taxon>
    </lineage>
</organism>
<reference evidence="2 3" key="1">
    <citation type="submission" date="2018-03" db="EMBL/GenBank/DDBJ databases">
        <title>Rhodobacter veldkampii.</title>
        <authorList>
            <person name="Meyer T.E."/>
            <person name="Miller S."/>
            <person name="Lodha T."/>
            <person name="Gandham S."/>
            <person name="Chintalapati S."/>
            <person name="Chintalapati V.R."/>
        </authorList>
    </citation>
    <scope>NUCLEOTIDE SEQUENCE [LARGE SCALE GENOMIC DNA]</scope>
    <source>
        <strain evidence="2 3">DSM 11550</strain>
    </source>
</reference>
<evidence type="ECO:0000259" key="1">
    <source>
        <dbReference type="Pfam" id="PF01636"/>
    </source>
</evidence>
<gene>
    <name evidence="2" type="ORF">C5F46_06575</name>
</gene>
<dbReference type="EMBL" id="PZKF01000011">
    <property type="protein sequence ID" value="PTE18038.1"/>
    <property type="molecule type" value="Genomic_DNA"/>
</dbReference>
<dbReference type="AlphaFoldDB" id="A0A2T4JJI4"/>
<dbReference type="RefSeq" id="WP_107324568.1">
    <property type="nucleotide sequence ID" value="NZ_NHSP01000054.1"/>
</dbReference>
<dbReference type="SUPFAM" id="SSF56112">
    <property type="entry name" value="Protein kinase-like (PK-like)"/>
    <property type="match status" value="1"/>
</dbReference>
<comment type="caution">
    <text evidence="2">The sequence shown here is derived from an EMBL/GenBank/DDBJ whole genome shotgun (WGS) entry which is preliminary data.</text>
</comment>
<dbReference type="Proteomes" id="UP000241899">
    <property type="component" value="Unassembled WGS sequence"/>
</dbReference>
<name>A0A2T4JJI4_9RHOB</name>